<sequence length="108" mass="11996">MSRNVLPFWPVLLLLGCAALPMLVVRGSEWTTSTRALLFALTEAYRGEREGVEGTASSLFLLFSLTPALLLLFPCCSRFFSAVPQCFTELSARDWRTGPSVRAGPRLW</sequence>
<accession>A0ACC2GZ79</accession>
<gene>
    <name evidence="1" type="ORF">DPEC_G00082950</name>
</gene>
<proteinExistence type="predicted"/>
<evidence type="ECO:0000313" key="1">
    <source>
        <dbReference type="EMBL" id="KAJ8008872.1"/>
    </source>
</evidence>
<protein>
    <submittedName>
        <fullName evidence="1">Uncharacterized protein</fullName>
    </submittedName>
</protein>
<keyword evidence="2" id="KW-1185">Reference proteome</keyword>
<comment type="caution">
    <text evidence="1">The sequence shown here is derived from an EMBL/GenBank/DDBJ whole genome shotgun (WGS) entry which is preliminary data.</text>
</comment>
<dbReference type="Proteomes" id="UP001157502">
    <property type="component" value="Chromosome 7"/>
</dbReference>
<dbReference type="EMBL" id="CM055734">
    <property type="protein sequence ID" value="KAJ8008872.1"/>
    <property type="molecule type" value="Genomic_DNA"/>
</dbReference>
<reference evidence="1" key="1">
    <citation type="submission" date="2021-05" db="EMBL/GenBank/DDBJ databases">
        <authorList>
            <person name="Pan Q."/>
            <person name="Jouanno E."/>
            <person name="Zahm M."/>
            <person name="Klopp C."/>
            <person name="Cabau C."/>
            <person name="Louis A."/>
            <person name="Berthelot C."/>
            <person name="Parey E."/>
            <person name="Roest Crollius H."/>
            <person name="Montfort J."/>
            <person name="Robinson-Rechavi M."/>
            <person name="Bouchez O."/>
            <person name="Lampietro C."/>
            <person name="Lopez Roques C."/>
            <person name="Donnadieu C."/>
            <person name="Postlethwait J."/>
            <person name="Bobe J."/>
            <person name="Dillon D."/>
            <person name="Chandos A."/>
            <person name="von Hippel F."/>
            <person name="Guiguen Y."/>
        </authorList>
    </citation>
    <scope>NUCLEOTIDE SEQUENCE</scope>
    <source>
        <strain evidence="1">YG-Jan2019</strain>
    </source>
</reference>
<evidence type="ECO:0000313" key="2">
    <source>
        <dbReference type="Proteomes" id="UP001157502"/>
    </source>
</evidence>
<organism evidence="1 2">
    <name type="scientific">Dallia pectoralis</name>
    <name type="common">Alaska blackfish</name>
    <dbReference type="NCBI Taxonomy" id="75939"/>
    <lineage>
        <taxon>Eukaryota</taxon>
        <taxon>Metazoa</taxon>
        <taxon>Chordata</taxon>
        <taxon>Craniata</taxon>
        <taxon>Vertebrata</taxon>
        <taxon>Euteleostomi</taxon>
        <taxon>Actinopterygii</taxon>
        <taxon>Neopterygii</taxon>
        <taxon>Teleostei</taxon>
        <taxon>Protacanthopterygii</taxon>
        <taxon>Esociformes</taxon>
        <taxon>Umbridae</taxon>
        <taxon>Dallia</taxon>
    </lineage>
</organism>
<name>A0ACC2GZ79_DALPE</name>